<dbReference type="eggNOG" id="ENOG502SQTH">
    <property type="taxonomic scope" value="Eukaryota"/>
</dbReference>
<organism evidence="4">
    <name type="scientific">Talaromyces marneffei PM1</name>
    <dbReference type="NCBI Taxonomy" id="1077442"/>
    <lineage>
        <taxon>Eukaryota</taxon>
        <taxon>Fungi</taxon>
        <taxon>Dikarya</taxon>
        <taxon>Ascomycota</taxon>
        <taxon>Pezizomycotina</taxon>
        <taxon>Eurotiomycetes</taxon>
        <taxon>Eurotiomycetidae</taxon>
        <taxon>Eurotiales</taxon>
        <taxon>Trichocomaceae</taxon>
        <taxon>Talaromyces</taxon>
        <taxon>Talaromyces sect. Talaromyces</taxon>
    </lineage>
</organism>
<name>A0A093V6Z0_TALMA</name>
<dbReference type="InterPro" id="IPR036908">
    <property type="entry name" value="RlpA-like_sf"/>
</dbReference>
<dbReference type="Pfam" id="PF07249">
    <property type="entry name" value="Cerato-platanin"/>
    <property type="match status" value="1"/>
</dbReference>
<sequence>MDDPQLRRIWKSPGQEKTVETSYLSNMKNFPVIVVTALITLTANAAPAETTPSASAAATSTVSVQYDTTYDNSAFPISKLACSDGPNGLQNKGYSTLGQLPDFPYVGASPTIPGWNSPNCGACYNITYNSVSLYVMGVDSSTSAFVVSQAALDRLTGGQAVALGQITAYCDVVDSSHCVT</sequence>
<comment type="similarity">
    <text evidence="2">Belongs to the cerato-platanin family.</text>
</comment>
<gene>
    <name evidence="4" type="ORF">GQ26_0120590</name>
</gene>
<dbReference type="Gene3D" id="2.40.40.10">
    <property type="entry name" value="RlpA-like domain"/>
    <property type="match status" value="1"/>
</dbReference>
<dbReference type="CDD" id="cd22778">
    <property type="entry name" value="DPBB_CEPL-like"/>
    <property type="match status" value="1"/>
</dbReference>
<dbReference type="EMBL" id="JPOX01000012">
    <property type="protein sequence ID" value="KFX48332.1"/>
    <property type="molecule type" value="Genomic_DNA"/>
</dbReference>
<keyword evidence="3" id="KW-0964">Secreted</keyword>
<evidence type="ECO:0000256" key="3">
    <source>
        <dbReference type="ARBA" id="ARBA00022525"/>
    </source>
</evidence>
<dbReference type="GO" id="GO:0005576">
    <property type="term" value="C:extracellular region"/>
    <property type="evidence" value="ECO:0007669"/>
    <property type="project" value="UniProtKB-SubCell"/>
</dbReference>
<dbReference type="SUPFAM" id="SSF50685">
    <property type="entry name" value="Barwin-like endoglucanases"/>
    <property type="match status" value="1"/>
</dbReference>
<reference key="1">
    <citation type="journal article" date="2014" name="PLoS Genet.">
        <title>Signature Gene Expression Reveals Novel Clues to the Molecular Mechanisms of Dimorphic Transition in Penicillium marneffei.</title>
        <authorList>
            <person name="Yang E."/>
            <person name="Wang G."/>
            <person name="Cai J."/>
            <person name="Woo P.C."/>
            <person name="Lau S.K."/>
            <person name="Yuen K.-Y."/>
            <person name="Chow W.-N."/>
            <person name="Lin X."/>
        </authorList>
    </citation>
    <scope>NUCLEOTIDE SEQUENCE [LARGE SCALE GENOMIC DNA]</scope>
    <source>
        <strain>PM1</strain>
    </source>
</reference>
<evidence type="ECO:0000256" key="1">
    <source>
        <dbReference type="ARBA" id="ARBA00004613"/>
    </source>
</evidence>
<protein>
    <submittedName>
        <fullName evidence="4">Allergen Asp f 15</fullName>
    </submittedName>
</protein>
<comment type="caution">
    <text evidence="4">The sequence shown here is derived from an EMBL/GenBank/DDBJ whole genome shotgun (WGS) entry which is preliminary data.</text>
</comment>
<accession>A0A093V6Z0</accession>
<proteinExistence type="inferred from homology"/>
<dbReference type="AlphaFoldDB" id="A0A093V6Z0"/>
<dbReference type="InterPro" id="IPR010829">
    <property type="entry name" value="Cerato-platanin"/>
</dbReference>
<evidence type="ECO:0000256" key="2">
    <source>
        <dbReference type="ARBA" id="ARBA00010421"/>
    </source>
</evidence>
<comment type="subcellular location">
    <subcellularLocation>
        <location evidence="1">Secreted</location>
    </subcellularLocation>
</comment>
<dbReference type="HOGENOM" id="CLU_111635_1_0_1"/>
<reference evidence="4" key="2">
    <citation type="journal article" date="2014" name="PLoS Genet.">
        <title>Signature gene expression reveals novel clues to the molecular mechanisms of dimorphic transition in Penicillium marneffei.</title>
        <authorList>
            <person name="Yang E."/>
            <person name="Wang G."/>
            <person name="Cai J."/>
            <person name="Woo P.C."/>
            <person name="Lau S.K."/>
            <person name="Yuen K.-Y."/>
            <person name="Chow W.-N."/>
            <person name="Lin X."/>
        </authorList>
    </citation>
    <scope>NUCLEOTIDE SEQUENCE</scope>
    <source>
        <strain evidence="4">PM1</strain>
    </source>
</reference>
<evidence type="ECO:0000313" key="4">
    <source>
        <dbReference type="EMBL" id="KFX48332.1"/>
    </source>
</evidence>